<feature type="compositionally biased region" description="Basic and acidic residues" evidence="1">
    <location>
        <begin position="371"/>
        <end position="385"/>
    </location>
</feature>
<proteinExistence type="predicted"/>
<feature type="compositionally biased region" description="Basic residues" evidence="1">
    <location>
        <begin position="625"/>
        <end position="652"/>
    </location>
</feature>
<evidence type="ECO:0000313" key="4">
    <source>
        <dbReference type="RefSeq" id="XP_028255921.1"/>
    </source>
</evidence>
<reference evidence="3 4" key="1">
    <citation type="submission" date="2025-04" db="UniProtKB">
        <authorList>
            <consortium name="RefSeq"/>
        </authorList>
    </citation>
    <scope>IDENTIFICATION</scope>
</reference>
<feature type="compositionally biased region" description="Basic and acidic residues" evidence="1">
    <location>
        <begin position="350"/>
        <end position="361"/>
    </location>
</feature>
<evidence type="ECO:0000313" key="3">
    <source>
        <dbReference type="RefSeq" id="XP_028255846.1"/>
    </source>
</evidence>
<feature type="compositionally biased region" description="Basic and acidic residues" evidence="1">
    <location>
        <begin position="312"/>
        <end position="326"/>
    </location>
</feature>
<sequence>MNPHEWLYAIERLQRHVDPHLQTAGFNSNSDWDTYCRYSTPTEFEPHNSSTGWEDPPSEEVYSQDAEDPDGEPLETAEEEEELESKMERLREIEEQILHKKAALVIKTIGLFANDTTSPTSVSCDEQTDGTLRDRVRTILLQHPHSFLSQVQDRSPQERRSSSRLQAPHPLQLRVKALMKQRCSDPHGLPVNCEQGPDVTPSSSMFLDVPPQAKKENSQHQGFQRFLSVLNKGVDIDMLSRILNDDREDPPSCQEIMNSQSSEALLPDHSTEIKTEPPSREPNIIERPSAEEKKGKRRPRPRSKSPQVVKKRKEEEAQPKVDERQEQLQNVLKSLGLSLEVEEMSKLADRTQERLYGKKNEGWPSTDGSVEQEREKRRSHIEHSKSFSSSSSSSSSSCSSCSSSRSSSSSSSSRSTSRSRSPSPSRRRRSHSRDSKPNCERRGPAEQRSGHRAQRLTDATDSEQTYQHPYLQNQALPHHSAASVYPDYSLSQYPCYPNPHSASYNASTYSYWTYTINPGGYSYPHHVFPGTVAPSDAIYPYPTAFHDNISSGVHPDLCKSEGQTGSASGSRSLTVINPELINRQICQRKPFQNNPTQHKALNRALNKKKGPVKAAKQATRAEQGKKKKKKKNKGKKKKKKKKQFTQLKKKKPQLGMRKPPRKEETKQPQKWPLTEEETQQLEQEKWPPTEEEKWPLTVKEKWPLTVKEKQQLEEEKRPLTEEEIKANLRKKLEAFNQKMKKLPRFGVMQPAHSLASEIS</sequence>
<evidence type="ECO:0000313" key="2">
    <source>
        <dbReference type="Proteomes" id="UP000515145"/>
    </source>
</evidence>
<feature type="compositionally biased region" description="Low complexity" evidence="1">
    <location>
        <begin position="386"/>
        <end position="424"/>
    </location>
</feature>
<name>A0A6P7HV12_9TELE</name>
<feature type="compositionally biased region" description="Acidic residues" evidence="1">
    <location>
        <begin position="65"/>
        <end position="82"/>
    </location>
</feature>
<dbReference type="RefSeq" id="XP_028255846.1">
    <property type="nucleotide sequence ID" value="XM_028400045.1"/>
</dbReference>
<dbReference type="RefSeq" id="XP_028256005.1">
    <property type="nucleotide sequence ID" value="XM_028400204.1"/>
</dbReference>
<dbReference type="GeneID" id="114432165"/>
<accession>A0A6P7HV12</accession>
<feature type="region of interest" description="Disordered" evidence="1">
    <location>
        <begin position="603"/>
        <end position="697"/>
    </location>
</feature>
<feature type="region of interest" description="Disordered" evidence="1">
    <location>
        <begin position="143"/>
        <end position="168"/>
    </location>
</feature>
<dbReference type="Proteomes" id="UP000515145">
    <property type="component" value="Chromosome 1"/>
</dbReference>
<feature type="compositionally biased region" description="Basic and acidic residues" evidence="1">
    <location>
        <begin position="269"/>
        <end position="279"/>
    </location>
</feature>
<feature type="region of interest" description="Disordered" evidence="1">
    <location>
        <begin position="43"/>
        <end position="82"/>
    </location>
</feature>
<organism evidence="2 4">
    <name type="scientific">Parambassis ranga</name>
    <name type="common">Indian glassy fish</name>
    <dbReference type="NCBI Taxonomy" id="210632"/>
    <lineage>
        <taxon>Eukaryota</taxon>
        <taxon>Metazoa</taxon>
        <taxon>Chordata</taxon>
        <taxon>Craniata</taxon>
        <taxon>Vertebrata</taxon>
        <taxon>Euteleostomi</taxon>
        <taxon>Actinopterygii</taxon>
        <taxon>Neopterygii</taxon>
        <taxon>Teleostei</taxon>
        <taxon>Neoteleostei</taxon>
        <taxon>Acanthomorphata</taxon>
        <taxon>Ovalentaria</taxon>
        <taxon>Ambassidae</taxon>
        <taxon>Parambassis</taxon>
    </lineage>
</organism>
<feature type="region of interest" description="Disordered" evidence="1">
    <location>
        <begin position="350"/>
        <end position="463"/>
    </location>
</feature>
<dbReference type="AlphaFoldDB" id="A0A6P7HV12"/>
<feature type="compositionally biased region" description="Basic and acidic residues" evidence="1">
    <location>
        <begin position="682"/>
        <end position="697"/>
    </location>
</feature>
<feature type="region of interest" description="Disordered" evidence="1">
    <location>
        <begin position="260"/>
        <end position="327"/>
    </location>
</feature>
<evidence type="ECO:0000256" key="1">
    <source>
        <dbReference type="SAM" id="MobiDB-lite"/>
    </source>
</evidence>
<keyword evidence="2" id="KW-1185">Reference proteome</keyword>
<dbReference type="RefSeq" id="XP_028255921.1">
    <property type="nucleotide sequence ID" value="XM_028400120.1"/>
</dbReference>
<feature type="compositionally biased region" description="Polar residues" evidence="1">
    <location>
        <begin position="43"/>
        <end position="52"/>
    </location>
</feature>
<feature type="compositionally biased region" description="Basic and acidic residues" evidence="1">
    <location>
        <begin position="432"/>
        <end position="449"/>
    </location>
</feature>
<dbReference type="OrthoDB" id="9909793at2759"/>
<protein>
    <submittedName>
        <fullName evidence="3 4">Zinc finger protein 318-like isoform X1</fullName>
    </submittedName>
</protein>
<gene>
    <name evidence="3 4 5" type="primary">LOC114432165</name>
</gene>
<evidence type="ECO:0000313" key="5">
    <source>
        <dbReference type="RefSeq" id="XP_028256005.1"/>
    </source>
</evidence>